<dbReference type="InterPro" id="IPR027303">
    <property type="entry name" value="Gln_synth_gly_rich_site"/>
</dbReference>
<evidence type="ECO:0000256" key="6">
    <source>
        <dbReference type="ARBA" id="ARBA00022842"/>
    </source>
</evidence>
<dbReference type="InterPro" id="IPR014746">
    <property type="entry name" value="Gln_synth/guanido_kin_cat_dom"/>
</dbReference>
<dbReference type="GO" id="GO:0005524">
    <property type="term" value="F:ATP binding"/>
    <property type="evidence" value="ECO:0007669"/>
    <property type="project" value="UniProtKB-KW"/>
</dbReference>
<evidence type="ECO:0000256" key="9">
    <source>
        <dbReference type="RuleBase" id="RU000384"/>
    </source>
</evidence>
<evidence type="ECO:0000256" key="2">
    <source>
        <dbReference type="ARBA" id="ARBA00003117"/>
    </source>
</evidence>
<dbReference type="Pfam" id="PF00120">
    <property type="entry name" value="Gln-synt_C"/>
    <property type="match status" value="1"/>
</dbReference>
<organism evidence="12 13">
    <name type="scientific">Denitrobaculum tricleocarpae</name>
    <dbReference type="NCBI Taxonomy" id="2591009"/>
    <lineage>
        <taxon>Bacteria</taxon>
        <taxon>Pseudomonadati</taxon>
        <taxon>Pseudomonadota</taxon>
        <taxon>Alphaproteobacteria</taxon>
        <taxon>Rhodospirillales</taxon>
        <taxon>Rhodospirillaceae</taxon>
        <taxon>Denitrobaculum</taxon>
    </lineage>
</organism>
<proteinExistence type="inferred from homology"/>
<feature type="domain" description="GS beta-grasp" evidence="10">
    <location>
        <begin position="12"/>
        <end position="94"/>
    </location>
</feature>
<dbReference type="Proteomes" id="UP000315252">
    <property type="component" value="Unassembled WGS sequence"/>
</dbReference>
<keyword evidence="3 12" id="KW-0436">Ligase</keyword>
<reference evidence="12 13" key="1">
    <citation type="submission" date="2019-06" db="EMBL/GenBank/DDBJ databases">
        <title>Whole genome sequence for Rhodospirillaceae sp. R148.</title>
        <authorList>
            <person name="Wang G."/>
        </authorList>
    </citation>
    <scope>NUCLEOTIDE SEQUENCE [LARGE SCALE GENOMIC DNA]</scope>
    <source>
        <strain evidence="12 13">R148</strain>
    </source>
</reference>
<sequence>MAQDLAKVAKTKGIKYFLISFTDLFGVVRSKLVPAQAIGDMQKEGAGFAGFAAYLDMTPADADMFGMPDADHMIQLPWKPEVAWLPSDVYLGGKAVEHGPRTVLKQVLAKAKDRKFTIKSGVECEYFLLTPDGQSLADPHDTLAKPCYDQQALMRRYDLITEICNNMLALGWGAYQNDHEDANGQFEMNWHYSDALTTADRHSFFKFMVKTLAEKHGLRATFMPKPMAHLTGNGCHAHISVWDRTGKKNLMKDSKGELGLSKLAYNFIAGLLKNAEAMTLITNPVVNSYKRINAPRTTSGATWAPNTVTYGGNNRSHMIRIPDEDRIEVRLADGAANPYLLQAGLVAAGLHGIDNKFDPGKRLDIDMYEEGYKIKNAPRLPLNMLDAIRYFEKSKVLSEMLGQEFCGAYAKLKFAEWNDYMHHFSEWERQNALDV</sequence>
<evidence type="ECO:0000256" key="7">
    <source>
        <dbReference type="ARBA" id="ARBA00023231"/>
    </source>
</evidence>
<dbReference type="InterPro" id="IPR008147">
    <property type="entry name" value="Gln_synt_N"/>
</dbReference>
<comment type="function">
    <text evidence="2">Catalyzes the ATP-dependent biosynthesis of glutamine from glutamate and ammonia.</text>
</comment>
<keyword evidence="7" id="KW-0535">Nitrogen fixation</keyword>
<evidence type="ECO:0000313" key="12">
    <source>
        <dbReference type="EMBL" id="TQV81775.1"/>
    </source>
</evidence>
<keyword evidence="4" id="KW-0547">Nucleotide-binding</keyword>
<evidence type="ECO:0000256" key="5">
    <source>
        <dbReference type="ARBA" id="ARBA00022840"/>
    </source>
</evidence>
<evidence type="ECO:0000256" key="4">
    <source>
        <dbReference type="ARBA" id="ARBA00022741"/>
    </source>
</evidence>
<dbReference type="InterPro" id="IPR008146">
    <property type="entry name" value="Gln_synth_cat_dom"/>
</dbReference>
<dbReference type="PANTHER" id="PTHR43785:SF12">
    <property type="entry name" value="TYPE-1 GLUTAMINE SYNTHETASE 2"/>
    <property type="match status" value="1"/>
</dbReference>
<keyword evidence="13" id="KW-1185">Reference proteome</keyword>
<dbReference type="SUPFAM" id="SSF54368">
    <property type="entry name" value="Glutamine synthetase, N-terminal domain"/>
    <property type="match status" value="1"/>
</dbReference>
<dbReference type="Gene3D" id="3.30.590.10">
    <property type="entry name" value="Glutamine synthetase/guanido kinase, catalytic domain"/>
    <property type="match status" value="1"/>
</dbReference>
<dbReference type="RefSeq" id="WP_142895406.1">
    <property type="nucleotide sequence ID" value="NZ_ML660053.1"/>
</dbReference>
<evidence type="ECO:0000256" key="8">
    <source>
        <dbReference type="PROSITE-ProRule" id="PRU01330"/>
    </source>
</evidence>
<gene>
    <name evidence="12" type="primary">glnT</name>
    <name evidence="12" type="ORF">FKG95_05905</name>
</gene>
<name>A0A545TX28_9PROT</name>
<dbReference type="GO" id="GO:0006542">
    <property type="term" value="P:glutamine biosynthetic process"/>
    <property type="evidence" value="ECO:0007669"/>
    <property type="project" value="InterPro"/>
</dbReference>
<dbReference type="GO" id="GO:0004356">
    <property type="term" value="F:glutamine synthetase activity"/>
    <property type="evidence" value="ECO:0007669"/>
    <property type="project" value="UniProtKB-EC"/>
</dbReference>
<dbReference type="EC" id="6.3.1.2" evidence="12"/>
<dbReference type="PROSITE" id="PS51987">
    <property type="entry name" value="GS_CATALYTIC"/>
    <property type="match status" value="1"/>
</dbReference>
<evidence type="ECO:0000256" key="1">
    <source>
        <dbReference type="ARBA" id="ARBA00001946"/>
    </source>
</evidence>
<dbReference type="SUPFAM" id="SSF55931">
    <property type="entry name" value="Glutamine synthetase/guanido kinase"/>
    <property type="match status" value="1"/>
</dbReference>
<dbReference type="PROSITE" id="PS51986">
    <property type="entry name" value="GS_BETA_GRASP"/>
    <property type="match status" value="1"/>
</dbReference>
<dbReference type="NCBIfam" id="TIGR03105">
    <property type="entry name" value="gln_synth_III"/>
    <property type="match status" value="1"/>
</dbReference>
<evidence type="ECO:0000313" key="13">
    <source>
        <dbReference type="Proteomes" id="UP000315252"/>
    </source>
</evidence>
<dbReference type="PANTHER" id="PTHR43785">
    <property type="entry name" value="GAMMA-GLUTAMYLPUTRESCINE SYNTHETASE"/>
    <property type="match status" value="1"/>
</dbReference>
<accession>A0A545TX28</accession>
<dbReference type="OrthoDB" id="9807095at2"/>
<dbReference type="AlphaFoldDB" id="A0A545TX28"/>
<dbReference type="Gene3D" id="3.10.20.70">
    <property type="entry name" value="Glutamine synthetase, N-terminal domain"/>
    <property type="match status" value="1"/>
</dbReference>
<dbReference type="EMBL" id="VHSH01000002">
    <property type="protein sequence ID" value="TQV81775.1"/>
    <property type="molecule type" value="Genomic_DNA"/>
</dbReference>
<evidence type="ECO:0000256" key="3">
    <source>
        <dbReference type="ARBA" id="ARBA00022598"/>
    </source>
</evidence>
<protein>
    <submittedName>
        <fullName evidence="12">Type III glutamate--ammonia ligase</fullName>
        <ecNumber evidence="12">6.3.1.2</ecNumber>
    </submittedName>
</protein>
<evidence type="ECO:0000259" key="11">
    <source>
        <dbReference type="PROSITE" id="PS51987"/>
    </source>
</evidence>
<dbReference type="SMART" id="SM01230">
    <property type="entry name" value="Gln-synt_C"/>
    <property type="match status" value="1"/>
</dbReference>
<dbReference type="PROSITE" id="PS00181">
    <property type="entry name" value="GLNA_ATP"/>
    <property type="match status" value="1"/>
</dbReference>
<evidence type="ECO:0000259" key="10">
    <source>
        <dbReference type="PROSITE" id="PS51986"/>
    </source>
</evidence>
<comment type="caution">
    <text evidence="12">The sequence shown here is derived from an EMBL/GenBank/DDBJ whole genome shotgun (WGS) entry which is preliminary data.</text>
</comment>
<dbReference type="InterPro" id="IPR036651">
    <property type="entry name" value="Gln_synt_N_sf"/>
</dbReference>
<keyword evidence="6" id="KW-0460">Magnesium</keyword>
<feature type="domain" description="GS catalytic" evidence="11">
    <location>
        <begin position="100"/>
        <end position="435"/>
    </location>
</feature>
<keyword evidence="5" id="KW-0067">ATP-binding</keyword>
<dbReference type="InterPro" id="IPR017536">
    <property type="entry name" value="Glutamine_synthetase_typeIII"/>
</dbReference>
<comment type="similarity">
    <text evidence="8 9">Belongs to the glutamine synthetase family.</text>
</comment>
<comment type="cofactor">
    <cofactor evidence="1">
        <name>Mg(2+)</name>
        <dbReference type="ChEBI" id="CHEBI:18420"/>
    </cofactor>
</comment>